<evidence type="ECO:0000256" key="1">
    <source>
        <dbReference type="ARBA" id="ARBA00004651"/>
    </source>
</evidence>
<sequence length="440" mass="44775">MIATALRNLRHRPGGFVSTFLSAFLGAALLMAFASLIDTATDVDAASGNESLVTTASVGGGWCLVIVAFAVTSTLTLAIRQRSEQIQLLRRIGATGPQLRRMIVGEAAVVAVVASAVAVPVGLLLGRVLVNLLQNTGQVAESVDPVFGPTALGTGFGVTLLGSVIAAVAAARRGAGPARAKAARPVLRRIGAVLFLLAGTNCAVLTATVMDGKGIDAMQTAGQAGIWASIGLALLAPELLRLVTALLGWLPRLVGGVAGELAVLGVHTRARQLAGAVMPVLIFTGIATGTVYMQGIEDAEAAGQVQQEYAQDIQTLNYVVVGMITLFVAIMLVNTLIAATASRRREFAQQRLAGATRGQLTAMVALEAALVTVTGVIGGAVGSLFTVLPFASARAGSFVPDVTPAAFAIVVAIAVVLTAAATLGTTRRSVRGPATAAMRA</sequence>
<proteinExistence type="inferred from homology"/>
<feature type="domain" description="ABC3 transporter permease C-terminal" evidence="8">
    <location>
        <begin position="319"/>
        <end position="431"/>
    </location>
</feature>
<name>A0A8J3ZJR7_9ACTN</name>
<reference evidence="9" key="1">
    <citation type="submission" date="2021-01" db="EMBL/GenBank/DDBJ databases">
        <title>Whole genome shotgun sequence of Virgisporangium ochraceum NBRC 16418.</title>
        <authorList>
            <person name="Komaki H."/>
            <person name="Tamura T."/>
        </authorList>
    </citation>
    <scope>NUCLEOTIDE SEQUENCE</scope>
    <source>
        <strain evidence="9">NBRC 16418</strain>
    </source>
</reference>
<feature type="transmembrane region" description="Helical" evidence="7">
    <location>
        <begin position="99"/>
        <end position="126"/>
    </location>
</feature>
<dbReference type="GO" id="GO:0098797">
    <property type="term" value="C:plasma membrane protein complex"/>
    <property type="evidence" value="ECO:0007669"/>
    <property type="project" value="TreeGrafter"/>
</dbReference>
<evidence type="ECO:0000259" key="8">
    <source>
        <dbReference type="Pfam" id="PF02687"/>
    </source>
</evidence>
<feature type="domain" description="ABC3 transporter permease C-terminal" evidence="8">
    <location>
        <begin position="63"/>
        <end position="172"/>
    </location>
</feature>
<protein>
    <submittedName>
        <fullName evidence="9">Transporter</fullName>
    </submittedName>
</protein>
<evidence type="ECO:0000256" key="5">
    <source>
        <dbReference type="ARBA" id="ARBA00022989"/>
    </source>
</evidence>
<dbReference type="EMBL" id="BOPH01000001">
    <property type="protein sequence ID" value="GIJ65129.1"/>
    <property type="molecule type" value="Genomic_DNA"/>
</dbReference>
<evidence type="ECO:0000313" key="9">
    <source>
        <dbReference type="EMBL" id="GIJ65129.1"/>
    </source>
</evidence>
<comment type="subcellular location">
    <subcellularLocation>
        <location evidence="1">Cell membrane</location>
        <topology evidence="1">Multi-pass membrane protein</topology>
    </subcellularLocation>
</comment>
<comment type="caution">
    <text evidence="9">The sequence shown here is derived from an EMBL/GenBank/DDBJ whole genome shotgun (WGS) entry which is preliminary data.</text>
</comment>
<organism evidence="9 10">
    <name type="scientific">Virgisporangium ochraceum</name>
    <dbReference type="NCBI Taxonomy" id="65505"/>
    <lineage>
        <taxon>Bacteria</taxon>
        <taxon>Bacillati</taxon>
        <taxon>Actinomycetota</taxon>
        <taxon>Actinomycetes</taxon>
        <taxon>Micromonosporales</taxon>
        <taxon>Micromonosporaceae</taxon>
        <taxon>Virgisporangium</taxon>
    </lineage>
</organism>
<dbReference type="RefSeq" id="WP_203925143.1">
    <property type="nucleotide sequence ID" value="NZ_BOPH01000001.1"/>
</dbReference>
<evidence type="ECO:0000313" key="10">
    <source>
        <dbReference type="Proteomes" id="UP000635606"/>
    </source>
</evidence>
<dbReference type="InterPro" id="IPR051447">
    <property type="entry name" value="Lipoprotein-release_system"/>
</dbReference>
<comment type="similarity">
    <text evidence="2">Belongs to the ABC-4 integral membrane protein family. LolC/E subfamily.</text>
</comment>
<feature type="transmembrane region" description="Helical" evidence="7">
    <location>
        <begin position="273"/>
        <end position="296"/>
    </location>
</feature>
<accession>A0A8J3ZJR7</accession>
<evidence type="ECO:0000256" key="7">
    <source>
        <dbReference type="SAM" id="Phobius"/>
    </source>
</evidence>
<dbReference type="Proteomes" id="UP000635606">
    <property type="component" value="Unassembled WGS sequence"/>
</dbReference>
<keyword evidence="6 7" id="KW-0472">Membrane</keyword>
<evidence type="ECO:0000256" key="4">
    <source>
        <dbReference type="ARBA" id="ARBA00022692"/>
    </source>
</evidence>
<evidence type="ECO:0000256" key="6">
    <source>
        <dbReference type="ARBA" id="ARBA00023136"/>
    </source>
</evidence>
<dbReference type="GO" id="GO:0044874">
    <property type="term" value="P:lipoprotein localization to outer membrane"/>
    <property type="evidence" value="ECO:0007669"/>
    <property type="project" value="TreeGrafter"/>
</dbReference>
<evidence type="ECO:0000256" key="3">
    <source>
        <dbReference type="ARBA" id="ARBA00022475"/>
    </source>
</evidence>
<feature type="transmembrane region" description="Helical" evidence="7">
    <location>
        <begin position="57"/>
        <end position="79"/>
    </location>
</feature>
<feature type="transmembrane region" description="Helical" evidence="7">
    <location>
        <begin position="242"/>
        <end position="266"/>
    </location>
</feature>
<feature type="transmembrane region" description="Helical" evidence="7">
    <location>
        <begin position="16"/>
        <end position="37"/>
    </location>
</feature>
<feature type="transmembrane region" description="Helical" evidence="7">
    <location>
        <begin position="190"/>
        <end position="210"/>
    </location>
</feature>
<feature type="transmembrane region" description="Helical" evidence="7">
    <location>
        <begin position="405"/>
        <end position="423"/>
    </location>
</feature>
<keyword evidence="3" id="KW-1003">Cell membrane</keyword>
<keyword evidence="4 7" id="KW-0812">Transmembrane</keyword>
<keyword evidence="5 7" id="KW-1133">Transmembrane helix</keyword>
<dbReference type="PANTHER" id="PTHR30489:SF0">
    <property type="entry name" value="LIPOPROTEIN-RELEASING SYSTEM TRANSMEMBRANE PROTEIN LOLE"/>
    <property type="match status" value="1"/>
</dbReference>
<evidence type="ECO:0000256" key="2">
    <source>
        <dbReference type="ARBA" id="ARBA00005236"/>
    </source>
</evidence>
<feature type="transmembrane region" description="Helical" evidence="7">
    <location>
        <begin position="146"/>
        <end position="169"/>
    </location>
</feature>
<gene>
    <name evidence="9" type="ORF">Voc01_000460</name>
</gene>
<dbReference type="Pfam" id="PF02687">
    <property type="entry name" value="FtsX"/>
    <property type="match status" value="2"/>
</dbReference>
<dbReference type="PANTHER" id="PTHR30489">
    <property type="entry name" value="LIPOPROTEIN-RELEASING SYSTEM TRANSMEMBRANE PROTEIN LOLE"/>
    <property type="match status" value="1"/>
</dbReference>
<feature type="transmembrane region" description="Helical" evidence="7">
    <location>
        <begin position="360"/>
        <end position="385"/>
    </location>
</feature>
<dbReference type="InterPro" id="IPR003838">
    <property type="entry name" value="ABC3_permease_C"/>
</dbReference>
<keyword evidence="10" id="KW-1185">Reference proteome</keyword>
<dbReference type="AlphaFoldDB" id="A0A8J3ZJR7"/>
<feature type="transmembrane region" description="Helical" evidence="7">
    <location>
        <begin position="316"/>
        <end position="339"/>
    </location>
</feature>